<reference evidence="1" key="1">
    <citation type="submission" date="2023-07" db="EMBL/GenBank/DDBJ databases">
        <title>Genomic Encyclopedia of Type Strains, Phase IV (KMG-IV): sequencing the most valuable type-strain genomes for metagenomic binning, comparative biology and taxonomic classification.</title>
        <authorList>
            <person name="Goeker M."/>
        </authorList>
    </citation>
    <scope>NUCLEOTIDE SEQUENCE</scope>
    <source>
        <strain evidence="1">DSM 26174</strain>
    </source>
</reference>
<name>A0AAE3XJ75_9BACT</name>
<evidence type="ECO:0000313" key="2">
    <source>
        <dbReference type="Proteomes" id="UP001185092"/>
    </source>
</evidence>
<protein>
    <submittedName>
        <fullName evidence="1">Uncharacterized protein</fullName>
    </submittedName>
</protein>
<dbReference type="EMBL" id="JAVDQD010000001">
    <property type="protein sequence ID" value="MDR6237134.1"/>
    <property type="molecule type" value="Genomic_DNA"/>
</dbReference>
<sequence>MLELDFDFNSKKMVKQFVVICLLLFAQFAKTDGDCGKSEFQTFDSEKKYFDSFLETYVCKSIDERTKYLLNYFKEPQFWYLKVQYDTIKIEDKLIEISSILIADHQSVRRTQVPDSLFHYGCHGGFVLLTNQSLFSDYLAHLQYNEINYSTDLDLVQVESKRVRRLGEHSYLHYLEIYFKNSIRNRMEFIDYYRSKLDEFYLSLMQRDIDTILKVNTPNLIVNGHFSKDRFEEASLIWMEKIKKNKN</sequence>
<dbReference type="Proteomes" id="UP001185092">
    <property type="component" value="Unassembled WGS sequence"/>
</dbReference>
<proteinExistence type="predicted"/>
<comment type="caution">
    <text evidence="1">The sequence shown here is derived from an EMBL/GenBank/DDBJ whole genome shotgun (WGS) entry which is preliminary data.</text>
</comment>
<dbReference type="RefSeq" id="WP_309936574.1">
    <property type="nucleotide sequence ID" value="NZ_AP025305.1"/>
</dbReference>
<accession>A0AAE3XJ75</accession>
<dbReference type="AlphaFoldDB" id="A0AAE3XJ75"/>
<gene>
    <name evidence="1" type="ORF">HNQ88_000110</name>
</gene>
<organism evidence="1 2">
    <name type="scientific">Aureibacter tunicatorum</name>
    <dbReference type="NCBI Taxonomy" id="866807"/>
    <lineage>
        <taxon>Bacteria</taxon>
        <taxon>Pseudomonadati</taxon>
        <taxon>Bacteroidota</taxon>
        <taxon>Cytophagia</taxon>
        <taxon>Cytophagales</taxon>
        <taxon>Persicobacteraceae</taxon>
        <taxon>Aureibacter</taxon>
    </lineage>
</organism>
<keyword evidence="2" id="KW-1185">Reference proteome</keyword>
<evidence type="ECO:0000313" key="1">
    <source>
        <dbReference type="EMBL" id="MDR6237134.1"/>
    </source>
</evidence>